<feature type="region of interest" description="Disordered" evidence="1">
    <location>
        <begin position="47"/>
        <end position="77"/>
    </location>
</feature>
<feature type="region of interest" description="Disordered" evidence="1">
    <location>
        <begin position="260"/>
        <end position="291"/>
    </location>
</feature>
<evidence type="ECO:0000256" key="1">
    <source>
        <dbReference type="SAM" id="MobiDB-lite"/>
    </source>
</evidence>
<keyword evidence="3" id="KW-1185">Reference proteome</keyword>
<feature type="compositionally biased region" description="Basic residues" evidence="1">
    <location>
        <begin position="55"/>
        <end position="64"/>
    </location>
</feature>
<feature type="region of interest" description="Disordered" evidence="1">
    <location>
        <begin position="99"/>
        <end position="134"/>
    </location>
</feature>
<gene>
    <name evidence="2" type="ORF">SISNIDRAFT_551138</name>
</gene>
<evidence type="ECO:0000313" key="3">
    <source>
        <dbReference type="Proteomes" id="UP000076722"/>
    </source>
</evidence>
<organism evidence="2 3">
    <name type="scientific">Sistotremastrum niveocremeum HHB9708</name>
    <dbReference type="NCBI Taxonomy" id="1314777"/>
    <lineage>
        <taxon>Eukaryota</taxon>
        <taxon>Fungi</taxon>
        <taxon>Dikarya</taxon>
        <taxon>Basidiomycota</taxon>
        <taxon>Agaricomycotina</taxon>
        <taxon>Agaricomycetes</taxon>
        <taxon>Sistotremastrales</taxon>
        <taxon>Sistotremastraceae</taxon>
        <taxon>Sertulicium</taxon>
        <taxon>Sertulicium niveocremeum</taxon>
    </lineage>
</organism>
<name>A0A164SD30_9AGAM</name>
<reference evidence="2 3" key="1">
    <citation type="journal article" date="2016" name="Mol. Biol. Evol.">
        <title>Comparative Genomics of Early-Diverging Mushroom-Forming Fungi Provides Insights into the Origins of Lignocellulose Decay Capabilities.</title>
        <authorList>
            <person name="Nagy L.G."/>
            <person name="Riley R."/>
            <person name="Tritt A."/>
            <person name="Adam C."/>
            <person name="Daum C."/>
            <person name="Floudas D."/>
            <person name="Sun H."/>
            <person name="Yadav J.S."/>
            <person name="Pangilinan J."/>
            <person name="Larsson K.H."/>
            <person name="Matsuura K."/>
            <person name="Barry K."/>
            <person name="Labutti K."/>
            <person name="Kuo R."/>
            <person name="Ohm R.A."/>
            <person name="Bhattacharya S.S."/>
            <person name="Shirouzu T."/>
            <person name="Yoshinaga Y."/>
            <person name="Martin F.M."/>
            <person name="Grigoriev I.V."/>
            <person name="Hibbett D.S."/>
        </authorList>
    </citation>
    <scope>NUCLEOTIDE SEQUENCE [LARGE SCALE GENOMIC DNA]</scope>
    <source>
        <strain evidence="2 3">HHB9708</strain>
    </source>
</reference>
<dbReference type="OrthoDB" id="2565191at2759"/>
<sequence>MAPRISVHDLTSLRVHADGHRVPLNEDHLTSHNRPYAIDDLGNIIAEDAAGSSHPPKKKRRVSSRRREENDLDHGEDFAEAMDRIHDGEEDDDALDTTAFSISKRGHKRPTKYKKHRGQAIADPTLPQPTPSAEEEIVSASLPSSDLLKSIHQFASEYYTTCGQLSTRNHREIDRLQRQESDDDILSSPTRRSPRKHNISTPSSPAAKRYLKPRGRTQNSTQSETWQPNMHKAFDGSVLVCLGMIIQQHVQEQLAHSRNDQLATTLQDDRLEAEPSGEALDEPPSPQASEG</sequence>
<protein>
    <submittedName>
        <fullName evidence="2">Uncharacterized protein</fullName>
    </submittedName>
</protein>
<accession>A0A164SD30</accession>
<dbReference type="Proteomes" id="UP000076722">
    <property type="component" value="Unassembled WGS sequence"/>
</dbReference>
<dbReference type="STRING" id="1314777.A0A164SD30"/>
<dbReference type="EMBL" id="KV419416">
    <property type="protein sequence ID" value="KZS91361.1"/>
    <property type="molecule type" value="Genomic_DNA"/>
</dbReference>
<dbReference type="AlphaFoldDB" id="A0A164SD30"/>
<proteinExistence type="predicted"/>
<evidence type="ECO:0000313" key="2">
    <source>
        <dbReference type="EMBL" id="KZS91361.1"/>
    </source>
</evidence>
<feature type="compositionally biased region" description="Polar residues" evidence="1">
    <location>
        <begin position="216"/>
        <end position="228"/>
    </location>
</feature>
<feature type="region of interest" description="Disordered" evidence="1">
    <location>
        <begin position="174"/>
        <end position="229"/>
    </location>
</feature>
<feature type="compositionally biased region" description="Basic residues" evidence="1">
    <location>
        <begin position="104"/>
        <end position="118"/>
    </location>
</feature>
<feature type="compositionally biased region" description="Basic and acidic residues" evidence="1">
    <location>
        <begin position="65"/>
        <end position="77"/>
    </location>
</feature>